<protein>
    <recommendedName>
        <fullName evidence="10">Tectonic-1</fullName>
    </recommendedName>
</protein>
<organism evidence="8 9">
    <name type="scientific">Schistosoma mekongi</name>
    <name type="common">Parasitic worm</name>
    <dbReference type="NCBI Taxonomy" id="38744"/>
    <lineage>
        <taxon>Eukaryota</taxon>
        <taxon>Metazoa</taxon>
        <taxon>Spiralia</taxon>
        <taxon>Lophotrochozoa</taxon>
        <taxon>Platyhelminthes</taxon>
        <taxon>Trematoda</taxon>
        <taxon>Digenea</taxon>
        <taxon>Strigeidida</taxon>
        <taxon>Schistosomatoidea</taxon>
        <taxon>Schistosomatidae</taxon>
        <taxon>Schistosoma</taxon>
    </lineage>
</organism>
<feature type="domain" description="Tectonic-1-3" evidence="6">
    <location>
        <begin position="368"/>
        <end position="533"/>
    </location>
</feature>
<keyword evidence="2 5" id="KW-0732">Signal</keyword>
<keyword evidence="9" id="KW-1185">Reference proteome</keyword>
<dbReference type="PANTHER" id="PTHR14611:SF2">
    <property type="entry name" value="TECTONIC"/>
    <property type="match status" value="1"/>
</dbReference>
<dbReference type="InterPro" id="IPR057724">
    <property type="entry name" value="TCTN1-3_N"/>
</dbReference>
<accession>A0AAE1ZK40</accession>
<dbReference type="InterPro" id="IPR040354">
    <property type="entry name" value="TCTN1-3"/>
</dbReference>
<dbReference type="AlphaFoldDB" id="A0AAE1ZK40"/>
<evidence type="ECO:0000313" key="9">
    <source>
        <dbReference type="Proteomes" id="UP001292079"/>
    </source>
</evidence>
<name>A0AAE1ZK40_SCHME</name>
<evidence type="ECO:0000256" key="2">
    <source>
        <dbReference type="ARBA" id="ARBA00022729"/>
    </source>
</evidence>
<proteinExistence type="inferred from homology"/>
<keyword evidence="4" id="KW-0325">Glycoprotein</keyword>
<dbReference type="Pfam" id="PF25752">
    <property type="entry name" value="DUF1619_N"/>
    <property type="match status" value="1"/>
</dbReference>
<evidence type="ECO:0000256" key="3">
    <source>
        <dbReference type="ARBA" id="ARBA00022794"/>
    </source>
</evidence>
<dbReference type="Proteomes" id="UP001292079">
    <property type="component" value="Unassembled WGS sequence"/>
</dbReference>
<gene>
    <name evidence="8" type="ORF">MN116_002376</name>
</gene>
<evidence type="ECO:0000259" key="7">
    <source>
        <dbReference type="Pfam" id="PF25752"/>
    </source>
</evidence>
<dbReference type="EMBL" id="JALJAT010000001">
    <property type="protein sequence ID" value="KAK4475308.1"/>
    <property type="molecule type" value="Genomic_DNA"/>
</dbReference>
<feature type="signal peptide" evidence="5">
    <location>
        <begin position="1"/>
        <end position="18"/>
    </location>
</feature>
<evidence type="ECO:0000259" key="6">
    <source>
        <dbReference type="Pfam" id="PF07773"/>
    </source>
</evidence>
<keyword evidence="3" id="KW-0970">Cilium biogenesis/degradation</keyword>
<evidence type="ECO:0000256" key="1">
    <source>
        <dbReference type="ARBA" id="ARBA00007633"/>
    </source>
</evidence>
<dbReference type="Pfam" id="PF07773">
    <property type="entry name" value="TCTN_DUF1619"/>
    <property type="match status" value="2"/>
</dbReference>
<evidence type="ECO:0000313" key="8">
    <source>
        <dbReference type="EMBL" id="KAK4475308.1"/>
    </source>
</evidence>
<reference evidence="8" key="2">
    <citation type="journal article" date="2023" name="Infect Dis Poverty">
        <title>Chromosome-scale genome of the human blood fluke Schistosoma mekongi and its implications for public health.</title>
        <authorList>
            <person name="Zhou M."/>
            <person name="Xu L."/>
            <person name="Xu D."/>
            <person name="Chen W."/>
            <person name="Khan J."/>
            <person name="Hu Y."/>
            <person name="Huang H."/>
            <person name="Wei H."/>
            <person name="Zhang Y."/>
            <person name="Chusongsang P."/>
            <person name="Tanasarnprasert K."/>
            <person name="Hu X."/>
            <person name="Limpanont Y."/>
            <person name="Lv Z."/>
        </authorList>
    </citation>
    <scope>NUCLEOTIDE SEQUENCE</scope>
    <source>
        <strain evidence="8">LV_2022a</strain>
    </source>
</reference>
<feature type="chain" id="PRO_5042191613" description="Tectonic-1" evidence="5">
    <location>
        <begin position="19"/>
        <end position="560"/>
    </location>
</feature>
<comment type="caution">
    <text evidence="8">The sequence shown here is derived from an EMBL/GenBank/DDBJ whole genome shotgun (WGS) entry which is preliminary data.</text>
</comment>
<dbReference type="InterPro" id="IPR011677">
    <property type="entry name" value="TCTN1-3_dom"/>
</dbReference>
<dbReference type="PANTHER" id="PTHR14611">
    <property type="entry name" value="TECTONIC FAMILY MEMBER"/>
    <property type="match status" value="1"/>
</dbReference>
<feature type="domain" description="Tectonic-1-3 N-terminal" evidence="7">
    <location>
        <begin position="22"/>
        <end position="94"/>
    </location>
</feature>
<reference evidence="8" key="1">
    <citation type="submission" date="2022-04" db="EMBL/GenBank/DDBJ databases">
        <authorList>
            <person name="Xu L."/>
            <person name="Lv Z."/>
        </authorList>
    </citation>
    <scope>NUCLEOTIDE SEQUENCE</scope>
    <source>
        <strain evidence="8">LV_2022a</strain>
    </source>
</reference>
<evidence type="ECO:0000256" key="5">
    <source>
        <dbReference type="SAM" id="SignalP"/>
    </source>
</evidence>
<feature type="domain" description="Tectonic-1-3" evidence="6">
    <location>
        <begin position="108"/>
        <end position="281"/>
    </location>
</feature>
<comment type="similarity">
    <text evidence="1">Belongs to the tectonic family.</text>
</comment>
<dbReference type="GO" id="GO:0030030">
    <property type="term" value="P:cell projection organization"/>
    <property type="evidence" value="ECO:0007669"/>
    <property type="project" value="UniProtKB-KW"/>
</dbReference>
<evidence type="ECO:0000256" key="4">
    <source>
        <dbReference type="ARBA" id="ARBA00023180"/>
    </source>
</evidence>
<evidence type="ECO:0008006" key="10">
    <source>
        <dbReference type="Google" id="ProtNLM"/>
    </source>
</evidence>
<sequence length="560" mass="63078">MSMIFTLILLFIPTPTHGSNLSCYCDVIRNYCENACCCDADCTSCQLRLFAGCKETHLKDALQLCEHLGADGTNYPLCIYSKNKNFDYPAESVVRSTSLSNHLEYIGLYSTGVSIQISYSVNEVTPLFIPQSNQVSCDMLPVGFAQSVVSYCTWNLEDIESTVNFDTAKIKCNRLGDVLLTVRDSTILGKMKLSEIDSEQIIPILTCYGQNTNTPILCPTTTPKTIVDNSNVTICSNVPISVYFKITYEIIGKITQFELYAIIGNVTKIFTQKYEVEFVQVNTSNVLPMSGNPGYLIGRPIVGAKINITDLSSLGQLGSTGSVTTMIPTTNMKLSLDGIKQQMNNGVWNILAGGSCGEILEERGLLVESIRFGEDAFSGCTLRLSYLEQFINYEIDWTIRCTQYQNIIWTNLFNPHGRTNDEDHHGLGIQFLLNKPDLLAIWPISKLNHSSEWVPIQNIMNYNLPPTPRGLNGYCYQLLIGQEIEIQYARFGSMIFPQYQIVGAKSNYIYGDIFFMKPDLNIEITQRVRFIDVTPTPETREKQRPYFLVRLPSDFFYPFM</sequence>